<dbReference type="InterPro" id="IPR011583">
    <property type="entry name" value="Chitinase_II/V-like_cat"/>
</dbReference>
<name>A0A368G4R6_ANCCA</name>
<dbReference type="Gene3D" id="4.10.640.10">
    <property type="entry name" value="Ribosomal protein S18"/>
    <property type="match status" value="1"/>
</dbReference>
<evidence type="ECO:0000256" key="3">
    <source>
        <dbReference type="ARBA" id="ARBA00022448"/>
    </source>
</evidence>
<dbReference type="Pfam" id="PF01217">
    <property type="entry name" value="Clat_adaptor_s"/>
    <property type="match status" value="1"/>
</dbReference>
<dbReference type="InterPro" id="IPR018240">
    <property type="entry name" value="Clathrin_mu_CS"/>
</dbReference>
<keyword evidence="7" id="KW-0968">Cytoplasmic vesicle</keyword>
<dbReference type="GO" id="GO:0030659">
    <property type="term" value="C:cytoplasmic vesicle membrane"/>
    <property type="evidence" value="ECO:0007669"/>
    <property type="project" value="UniProtKB-SubCell"/>
</dbReference>
<dbReference type="SUPFAM" id="SSF49447">
    <property type="entry name" value="Second domain of Mu2 adaptin subunit (ap50) of ap2 adaptor"/>
    <property type="match status" value="1"/>
</dbReference>
<dbReference type="InterPro" id="IPR001223">
    <property type="entry name" value="Glyco_hydro18_cat"/>
</dbReference>
<feature type="region of interest" description="Disordered" evidence="8">
    <location>
        <begin position="652"/>
        <end position="672"/>
    </location>
</feature>
<comment type="subcellular location">
    <subcellularLocation>
        <location evidence="1">Cytoplasmic vesicle membrane</location>
        <topology evidence="1">Peripheral membrane protein</topology>
        <orientation evidence="1">Cytoplasmic side</orientation>
    </subcellularLocation>
    <subcellularLocation>
        <location evidence="2">Golgi apparatus</location>
    </subcellularLocation>
</comment>
<dbReference type="SUPFAM" id="SSF64356">
    <property type="entry name" value="SNARE-like"/>
    <property type="match status" value="1"/>
</dbReference>
<dbReference type="Gene3D" id="2.60.40.1170">
    <property type="entry name" value="Mu homology domain, subdomain B"/>
    <property type="match status" value="2"/>
</dbReference>
<dbReference type="InterPro" id="IPR050431">
    <property type="entry name" value="Adaptor_comp_med_subunit"/>
</dbReference>
<keyword evidence="5" id="KW-0333">Golgi apparatus</keyword>
<sequence length="1020" mass="117072">MLNSLFIVNTSGDVVLEKHWKSVIHRSICDYFFDAQKKAASPEDVSPVLSTPHHYLINVYHNQVYFLAVTTTEIPPLMVIEFLHRVVHTFSQYFDECSDTSIKENCVMVFELLDEMLDNGYPLVTELNILQDLIKPPNFLRNIANQVTGRTNHSETLPTGQLSNIPWRRQGVKYTNNEAYFDVIEEIDAIIDKQGSTVFAEIQGYIDVCCKLSGMPDLTMTLVNPRLLDDVSFHPCVRFKRWENERVLSFVPPDGNFRLLSYHIATQNMVAIPIYVRHCIVLKGGTGSRIEMTVGPKQSMGKILEDVVVEMSMPKAVLNCNLVPSQGKCTFDPTSHLLQWTIGKIELGKPPNIKGTVSVSGTTTIETPPISLRFRINQLAVSGLKVNRLDMYGEKYKPFKGVKYITKAGKFQSVGYVKFFFCVTSFDRRLQGSFRMLNSGQLVARRFIQATTSLSFPQKKFKDVLPPEEAGWAFNHVEKKKGLYKPKHTVEEQIAYMKSKAYYDAYKGLPIYRWYKRNFKGQSILQPPPRLFCIDKHGRFNVNNACPVCRDEYLFFDYRNPELIEQFLSDGTHHPIDILKSGLCREQYAMLKAQLLAAKEHGTITFGVDFRNFDFREWYKDWKEPPMPHMQWLRLCVLALLPALSIQLGKSDRKAKQEKRAKEEEAEAEKEVERLVPLTHPPSSVTKQSVLNDHEKVDYTPRKFDNPLLVYVTPWNGKGYDLAKWVSHKVTHVSPVWLQVKPHIADLSFSCRILGTHDIDHEWVEDVRKNNSEVKIVPRVLFDDWDMEYLMSFLQNEAWMNRCLGDLMNLLTRSQFDGLVVEIWANAMVRSQGEVTEMLVEMLNAWGSTLHKKDLQLIVPVGPPLGSNYQLSGMFTPGHLFALAEKVDYIQLMTYDFVSKDTLGVAPYDWVEKSVAALVERAPDLAGQLMLGLNHYGYEYSSKRMQAVNFDKYLELLGNKNSKLEWDTKSKEHFLRTSDGKVYYPSLTSIEMRLNIARKYGVGAAIWDFGQGLNYFTQLL</sequence>
<dbReference type="PROSITE" id="PS51910">
    <property type="entry name" value="GH18_2"/>
    <property type="match status" value="1"/>
</dbReference>
<dbReference type="Gene3D" id="3.20.20.80">
    <property type="entry name" value="Glycosidases"/>
    <property type="match status" value="1"/>
</dbReference>
<evidence type="ECO:0000256" key="6">
    <source>
        <dbReference type="ARBA" id="ARBA00023136"/>
    </source>
</evidence>
<dbReference type="FunFam" id="3.30.450.60:FF:000012">
    <property type="entry name" value="AP-3 complex subunit mu-1 isoform X1"/>
    <property type="match status" value="1"/>
</dbReference>
<dbReference type="InterPro" id="IPR036168">
    <property type="entry name" value="AP2_Mu_C_sf"/>
</dbReference>
<dbReference type="GO" id="GO:0030131">
    <property type="term" value="C:clathrin adaptor complex"/>
    <property type="evidence" value="ECO:0007669"/>
    <property type="project" value="InterPro"/>
</dbReference>
<dbReference type="OrthoDB" id="870at2759"/>
<dbReference type="CDD" id="cd09252">
    <property type="entry name" value="AP-3_Mu3_Cterm"/>
    <property type="match status" value="1"/>
</dbReference>
<gene>
    <name evidence="11" type="ORF">ANCCAN_15403</name>
</gene>
<dbReference type="PRINTS" id="PR00314">
    <property type="entry name" value="CLATHRINADPT"/>
</dbReference>
<dbReference type="SUPFAM" id="SSF46911">
    <property type="entry name" value="Ribosomal protein S18"/>
    <property type="match status" value="1"/>
</dbReference>
<keyword evidence="4" id="KW-0653">Protein transport</keyword>
<dbReference type="InterPro" id="IPR022775">
    <property type="entry name" value="AP_mu_sigma_su"/>
</dbReference>
<evidence type="ECO:0000259" key="9">
    <source>
        <dbReference type="PROSITE" id="PS51072"/>
    </source>
</evidence>
<dbReference type="GO" id="GO:0016192">
    <property type="term" value="P:vesicle-mediated transport"/>
    <property type="evidence" value="ECO:0007669"/>
    <property type="project" value="InterPro"/>
</dbReference>
<proteinExistence type="predicted"/>
<dbReference type="InterPro" id="IPR001392">
    <property type="entry name" value="Clathrin_mu"/>
</dbReference>
<dbReference type="InterPro" id="IPR011012">
    <property type="entry name" value="Longin-like_dom_sf"/>
</dbReference>
<keyword evidence="12" id="KW-1185">Reference proteome</keyword>
<keyword evidence="3" id="KW-0813">Transport</keyword>
<keyword evidence="6" id="KW-0472">Membrane</keyword>
<comment type="caution">
    <text evidence="11">The sequence shown here is derived from an EMBL/GenBank/DDBJ whole genome shotgun (WGS) entry which is preliminary data.</text>
</comment>
<dbReference type="GO" id="GO:0005794">
    <property type="term" value="C:Golgi apparatus"/>
    <property type="evidence" value="ECO:0007669"/>
    <property type="project" value="UniProtKB-SubCell"/>
</dbReference>
<organism evidence="11 12">
    <name type="scientific">Ancylostoma caninum</name>
    <name type="common">Dog hookworm</name>
    <dbReference type="NCBI Taxonomy" id="29170"/>
    <lineage>
        <taxon>Eukaryota</taxon>
        <taxon>Metazoa</taxon>
        <taxon>Ecdysozoa</taxon>
        <taxon>Nematoda</taxon>
        <taxon>Chromadorea</taxon>
        <taxon>Rhabditida</taxon>
        <taxon>Rhabditina</taxon>
        <taxon>Rhabditomorpha</taxon>
        <taxon>Strongyloidea</taxon>
        <taxon>Ancylostomatidae</taxon>
        <taxon>Ancylostomatinae</taxon>
        <taxon>Ancylostoma</taxon>
    </lineage>
</organism>
<evidence type="ECO:0000256" key="4">
    <source>
        <dbReference type="ARBA" id="ARBA00022927"/>
    </source>
</evidence>
<evidence type="ECO:0000256" key="5">
    <source>
        <dbReference type="ARBA" id="ARBA00023034"/>
    </source>
</evidence>
<reference evidence="11 12" key="1">
    <citation type="submission" date="2014-10" db="EMBL/GenBank/DDBJ databases">
        <title>Draft genome of the hookworm Ancylostoma caninum.</title>
        <authorList>
            <person name="Mitreva M."/>
        </authorList>
    </citation>
    <scope>NUCLEOTIDE SEQUENCE [LARGE SCALE GENOMIC DNA]</scope>
    <source>
        <strain evidence="11 12">Baltimore</strain>
    </source>
</reference>
<feature type="domain" description="GH18" evidence="10">
    <location>
        <begin position="706"/>
        <end position="1020"/>
    </location>
</feature>
<dbReference type="STRING" id="29170.A0A368G4R6"/>
<dbReference type="EMBL" id="JOJR01000382">
    <property type="protein sequence ID" value="RCN38678.1"/>
    <property type="molecule type" value="Genomic_DNA"/>
</dbReference>
<protein>
    <submittedName>
        <fullName evidence="11">Clathrin adaptor complex small chain</fullName>
    </submittedName>
</protein>
<evidence type="ECO:0000313" key="11">
    <source>
        <dbReference type="EMBL" id="RCN38678.1"/>
    </source>
</evidence>
<dbReference type="InterPro" id="IPR029070">
    <property type="entry name" value="Chitinase_insertion_sf"/>
</dbReference>
<dbReference type="InterPro" id="IPR036870">
    <property type="entry name" value="Ribosomal_bS18_sf"/>
</dbReference>
<evidence type="ECO:0000313" key="12">
    <source>
        <dbReference type="Proteomes" id="UP000252519"/>
    </source>
</evidence>
<dbReference type="GO" id="GO:0006886">
    <property type="term" value="P:intracellular protein transport"/>
    <property type="evidence" value="ECO:0007669"/>
    <property type="project" value="InterPro"/>
</dbReference>
<dbReference type="GO" id="GO:0005975">
    <property type="term" value="P:carbohydrate metabolic process"/>
    <property type="evidence" value="ECO:0007669"/>
    <property type="project" value="InterPro"/>
</dbReference>
<dbReference type="InterPro" id="IPR028565">
    <property type="entry name" value="MHD"/>
</dbReference>
<dbReference type="SUPFAM" id="SSF51445">
    <property type="entry name" value="(Trans)glycosidases"/>
    <property type="match status" value="1"/>
</dbReference>
<dbReference type="AlphaFoldDB" id="A0A368G4R6"/>
<dbReference type="Pfam" id="PF00704">
    <property type="entry name" value="Glyco_hydro_18"/>
    <property type="match status" value="1"/>
</dbReference>
<dbReference type="PROSITE" id="PS00990">
    <property type="entry name" value="CLAT_ADAPTOR_M_1"/>
    <property type="match status" value="1"/>
</dbReference>
<dbReference type="CDD" id="cd14837">
    <property type="entry name" value="AP3_Mu_N"/>
    <property type="match status" value="1"/>
</dbReference>
<evidence type="ECO:0000259" key="10">
    <source>
        <dbReference type="PROSITE" id="PS51910"/>
    </source>
</evidence>
<dbReference type="PROSITE" id="PS51072">
    <property type="entry name" value="MHD"/>
    <property type="match status" value="1"/>
</dbReference>
<accession>A0A368G4R6</accession>
<dbReference type="InterPro" id="IPR017853">
    <property type="entry name" value="GH"/>
</dbReference>
<evidence type="ECO:0000256" key="1">
    <source>
        <dbReference type="ARBA" id="ARBA00004180"/>
    </source>
</evidence>
<dbReference type="Gene3D" id="3.30.450.60">
    <property type="match status" value="1"/>
</dbReference>
<dbReference type="Gene3D" id="3.10.50.10">
    <property type="match status" value="1"/>
</dbReference>
<feature type="domain" description="MHD" evidence="9">
    <location>
        <begin position="176"/>
        <end position="414"/>
    </location>
</feature>
<dbReference type="GO" id="GO:0008061">
    <property type="term" value="F:chitin binding"/>
    <property type="evidence" value="ECO:0007669"/>
    <property type="project" value="InterPro"/>
</dbReference>
<dbReference type="Proteomes" id="UP000252519">
    <property type="component" value="Unassembled WGS sequence"/>
</dbReference>
<dbReference type="PANTHER" id="PTHR10529">
    <property type="entry name" value="AP COMPLEX SUBUNIT MU"/>
    <property type="match status" value="1"/>
</dbReference>
<evidence type="ECO:0000256" key="8">
    <source>
        <dbReference type="SAM" id="MobiDB-lite"/>
    </source>
</evidence>
<evidence type="ECO:0000256" key="7">
    <source>
        <dbReference type="ARBA" id="ARBA00023329"/>
    </source>
</evidence>
<dbReference type="Pfam" id="PF00928">
    <property type="entry name" value="Adap_comp_sub"/>
    <property type="match status" value="1"/>
</dbReference>
<evidence type="ECO:0000256" key="2">
    <source>
        <dbReference type="ARBA" id="ARBA00004555"/>
    </source>
</evidence>
<dbReference type="SMART" id="SM00636">
    <property type="entry name" value="Glyco_18"/>
    <property type="match status" value="1"/>
</dbReference>